<evidence type="ECO:0000313" key="1">
    <source>
        <dbReference type="EMBL" id="KAF5335125.1"/>
    </source>
</evidence>
<dbReference type="AlphaFoldDB" id="A0A8H5FFC2"/>
<organism evidence="1 2">
    <name type="scientific">Ephemerocybe angulata</name>
    <dbReference type="NCBI Taxonomy" id="980116"/>
    <lineage>
        <taxon>Eukaryota</taxon>
        <taxon>Fungi</taxon>
        <taxon>Dikarya</taxon>
        <taxon>Basidiomycota</taxon>
        <taxon>Agaricomycotina</taxon>
        <taxon>Agaricomycetes</taxon>
        <taxon>Agaricomycetidae</taxon>
        <taxon>Agaricales</taxon>
        <taxon>Agaricineae</taxon>
        <taxon>Psathyrellaceae</taxon>
        <taxon>Ephemerocybe</taxon>
    </lineage>
</organism>
<sequence length="334" mass="39112">MIPPPTRPPVIYVGYKLPMAKFKAMMDEIPTYKPVLESEFEGLPDVFLPSVYTRWRRKLPPTLRARAPQVLGYWEDDETHSGPCTHIMFLLRYTTYKGEEQYRNPEHPDAFKFRFEKDSDVRCRDLFTKFFKSQGVASVTPIDFTYAFAAGDHPKDRVDSFATSTSPTVIDTLSMIPPPTRPPVIYVGYKLPMAQFKVMMDEIPSFKALRELEYVGLPDKFILAIYNRWRQKLPSSLRQRSPDALAYWEDESYESTCSDVLFLLRYTTQKSEEHYRNPEHPEAFKFRVETESDIRCRDVFTKFFQSQSGTSVTADEFTYAFFPGKHPKDRIRWT</sequence>
<dbReference type="EMBL" id="JAACJK010000064">
    <property type="protein sequence ID" value="KAF5335125.1"/>
    <property type="molecule type" value="Genomic_DNA"/>
</dbReference>
<comment type="caution">
    <text evidence="1">The sequence shown here is derived from an EMBL/GenBank/DDBJ whole genome shotgun (WGS) entry which is preliminary data.</text>
</comment>
<accession>A0A8H5FFC2</accession>
<keyword evidence="2" id="KW-1185">Reference proteome</keyword>
<evidence type="ECO:0000313" key="2">
    <source>
        <dbReference type="Proteomes" id="UP000541558"/>
    </source>
</evidence>
<gene>
    <name evidence="1" type="ORF">D9611_010905</name>
</gene>
<proteinExistence type="predicted"/>
<reference evidence="1 2" key="1">
    <citation type="journal article" date="2020" name="ISME J.">
        <title>Uncovering the hidden diversity of litter-decomposition mechanisms in mushroom-forming fungi.</title>
        <authorList>
            <person name="Floudas D."/>
            <person name="Bentzer J."/>
            <person name="Ahren D."/>
            <person name="Johansson T."/>
            <person name="Persson P."/>
            <person name="Tunlid A."/>
        </authorList>
    </citation>
    <scope>NUCLEOTIDE SEQUENCE [LARGE SCALE GENOMIC DNA]</scope>
    <source>
        <strain evidence="1 2">CBS 175.51</strain>
    </source>
</reference>
<protein>
    <submittedName>
        <fullName evidence="1">Uncharacterized protein</fullName>
    </submittedName>
</protein>
<name>A0A8H5FFC2_9AGAR</name>
<dbReference type="Proteomes" id="UP000541558">
    <property type="component" value="Unassembled WGS sequence"/>
</dbReference>